<evidence type="ECO:0000259" key="4">
    <source>
        <dbReference type="PROSITE" id="PS51186"/>
    </source>
</evidence>
<dbReference type="InterPro" id="IPR016181">
    <property type="entry name" value="Acyl_CoA_acyltransferase"/>
</dbReference>
<feature type="compositionally biased region" description="Low complexity" evidence="3">
    <location>
        <begin position="15"/>
        <end position="41"/>
    </location>
</feature>
<name>A0A1Z1WC28_9ACTN</name>
<dbReference type="SUPFAM" id="SSF55729">
    <property type="entry name" value="Acyl-CoA N-acyltransferases (Nat)"/>
    <property type="match status" value="2"/>
</dbReference>
<dbReference type="Pfam" id="PF00583">
    <property type="entry name" value="Acetyltransf_1"/>
    <property type="match status" value="2"/>
</dbReference>
<dbReference type="eggNOG" id="COG0456">
    <property type="taxonomic scope" value="Bacteria"/>
</dbReference>
<reference evidence="5 6" key="1">
    <citation type="submission" date="2017-05" db="EMBL/GenBank/DDBJ databases">
        <title>Streptomyces alboflavus Genome sequencing and assembly.</title>
        <authorList>
            <person name="Wang Y."/>
            <person name="Du B."/>
            <person name="Ding Y."/>
            <person name="Liu H."/>
            <person name="Hou Q."/>
            <person name="Liu K."/>
            <person name="Wang C."/>
            <person name="Yao L."/>
        </authorList>
    </citation>
    <scope>NUCLEOTIDE SEQUENCE [LARGE SCALE GENOMIC DNA]</scope>
    <source>
        <strain evidence="5 6">MDJK44</strain>
    </source>
</reference>
<dbReference type="InterPro" id="IPR000182">
    <property type="entry name" value="GNAT_dom"/>
</dbReference>
<feature type="region of interest" description="Disordered" evidence="3">
    <location>
        <begin position="1"/>
        <end position="50"/>
    </location>
</feature>
<proteinExistence type="predicted"/>
<dbReference type="STRING" id="67267.GCA_000716675_05736"/>
<protein>
    <submittedName>
        <fullName evidence="5">GNAT family acetyltransferase</fullName>
    </submittedName>
</protein>
<dbReference type="InterPro" id="IPR050832">
    <property type="entry name" value="Bact_Acetyltransf"/>
</dbReference>
<evidence type="ECO:0000256" key="3">
    <source>
        <dbReference type="SAM" id="MobiDB-lite"/>
    </source>
</evidence>
<gene>
    <name evidence="5" type="ORF">SMD44_03418</name>
</gene>
<sequence>MTDLIDPSGPKARTDPTACTTPTTGVTALSEPALPEPALSEPAPPRPLPHVTDADADAWHRVVAASMTHDLPGALPPGPEQIRARLTKPALDSHRLTWLAAGPDGVPVGVAGLRLFGSAGRDHLAELELHVDPAHRRLGTGSRLLAAAVAACRAEGRRSLITEAAADGPGQAFAEQRGFRGALTLDHLLLRLDEVAPADLAKAADAEHPGYRLTGWTGAVPDGLAAAFAAAKNAMNDMPMGDLDYGSVAWDADRVRAMAKVVADRGDTLLTIAAVHDDGTMAGYTEILIPQGAPPRAQQYDTAVVPGHRGHGLGLWVKAAMVRRLRAEHPGVAEIETDNADDNVHMLAVNHALGFRPYRRTREFQLDVPTS</sequence>
<keyword evidence="2" id="KW-0012">Acyltransferase</keyword>
<dbReference type="AlphaFoldDB" id="A0A1Z1WC28"/>
<dbReference type="Proteomes" id="UP000195880">
    <property type="component" value="Chromosome"/>
</dbReference>
<dbReference type="PANTHER" id="PTHR43877:SF1">
    <property type="entry name" value="ACETYLTRANSFERASE"/>
    <property type="match status" value="1"/>
</dbReference>
<evidence type="ECO:0000256" key="2">
    <source>
        <dbReference type="ARBA" id="ARBA00023315"/>
    </source>
</evidence>
<keyword evidence="6" id="KW-1185">Reference proteome</keyword>
<dbReference type="EMBL" id="CP021748">
    <property type="protein sequence ID" value="ARX83985.1"/>
    <property type="molecule type" value="Genomic_DNA"/>
</dbReference>
<evidence type="ECO:0000313" key="5">
    <source>
        <dbReference type="EMBL" id="ARX83985.1"/>
    </source>
</evidence>
<dbReference type="Gene3D" id="3.40.630.30">
    <property type="match status" value="1"/>
</dbReference>
<feature type="domain" description="N-acetyltransferase" evidence="4">
    <location>
        <begin position="46"/>
        <end position="199"/>
    </location>
</feature>
<evidence type="ECO:0000256" key="1">
    <source>
        <dbReference type="ARBA" id="ARBA00022679"/>
    </source>
</evidence>
<dbReference type="PROSITE" id="PS51186">
    <property type="entry name" value="GNAT"/>
    <property type="match status" value="1"/>
</dbReference>
<dbReference type="GO" id="GO:0016747">
    <property type="term" value="F:acyltransferase activity, transferring groups other than amino-acyl groups"/>
    <property type="evidence" value="ECO:0007669"/>
    <property type="project" value="InterPro"/>
</dbReference>
<accession>A0A1Z1WC28</accession>
<organism evidence="5 6">
    <name type="scientific">Streptomyces alboflavus</name>
    <dbReference type="NCBI Taxonomy" id="67267"/>
    <lineage>
        <taxon>Bacteria</taxon>
        <taxon>Bacillati</taxon>
        <taxon>Actinomycetota</taxon>
        <taxon>Actinomycetes</taxon>
        <taxon>Kitasatosporales</taxon>
        <taxon>Streptomycetaceae</taxon>
        <taxon>Streptomyces</taxon>
    </lineage>
</organism>
<dbReference type="KEGG" id="salf:SMD44_03418"/>
<dbReference type="PANTHER" id="PTHR43877">
    <property type="entry name" value="AMINOALKYLPHOSPHONATE N-ACETYLTRANSFERASE-RELATED-RELATED"/>
    <property type="match status" value="1"/>
</dbReference>
<dbReference type="RefSeq" id="WP_237307256.1">
    <property type="nucleotide sequence ID" value="NZ_CP021748.1"/>
</dbReference>
<keyword evidence="1 5" id="KW-0808">Transferase</keyword>
<evidence type="ECO:0000313" key="6">
    <source>
        <dbReference type="Proteomes" id="UP000195880"/>
    </source>
</evidence>